<comment type="caution">
    <text evidence="3">The sequence shown here is derived from an EMBL/GenBank/DDBJ whole genome shotgun (WGS) entry which is preliminary data.</text>
</comment>
<dbReference type="Proteomes" id="UP001236507">
    <property type="component" value="Unassembled WGS sequence"/>
</dbReference>
<dbReference type="Pfam" id="PF01476">
    <property type="entry name" value="LysM"/>
    <property type="match status" value="1"/>
</dbReference>
<dbReference type="RefSeq" id="WP_283346617.1">
    <property type="nucleotide sequence ID" value="NZ_JASHIF010000028.1"/>
</dbReference>
<dbReference type="SUPFAM" id="SSF54106">
    <property type="entry name" value="LysM domain"/>
    <property type="match status" value="1"/>
</dbReference>
<dbReference type="EMBL" id="JASHIF010000028">
    <property type="protein sequence ID" value="MDI9862351.1"/>
    <property type="molecule type" value="Genomic_DNA"/>
</dbReference>
<feature type="region of interest" description="Disordered" evidence="1">
    <location>
        <begin position="54"/>
        <end position="97"/>
    </location>
</feature>
<feature type="domain" description="LysM" evidence="2">
    <location>
        <begin position="2"/>
        <end position="45"/>
    </location>
</feature>
<evidence type="ECO:0000256" key="1">
    <source>
        <dbReference type="SAM" id="MobiDB-lite"/>
    </source>
</evidence>
<dbReference type="InterPro" id="IPR036779">
    <property type="entry name" value="LysM_dom_sf"/>
</dbReference>
<dbReference type="Gene3D" id="3.10.350.10">
    <property type="entry name" value="LysM domain"/>
    <property type="match status" value="1"/>
</dbReference>
<proteinExistence type="predicted"/>
<evidence type="ECO:0000259" key="2">
    <source>
        <dbReference type="PROSITE" id="PS51782"/>
    </source>
</evidence>
<protein>
    <submittedName>
        <fullName evidence="3">LysM peptidoglycan-binding domain-containing protein</fullName>
    </submittedName>
</protein>
<organism evidence="3 4">
    <name type="scientific">Flectobacillus roseus</name>
    <dbReference type="NCBI Taxonomy" id="502259"/>
    <lineage>
        <taxon>Bacteria</taxon>
        <taxon>Pseudomonadati</taxon>
        <taxon>Bacteroidota</taxon>
        <taxon>Cytophagia</taxon>
        <taxon>Cytophagales</taxon>
        <taxon>Flectobacillaceae</taxon>
        <taxon>Flectobacillus</taxon>
    </lineage>
</organism>
<evidence type="ECO:0000313" key="3">
    <source>
        <dbReference type="EMBL" id="MDI9862351.1"/>
    </source>
</evidence>
<reference evidence="3 4" key="1">
    <citation type="submission" date="2023-05" db="EMBL/GenBank/DDBJ databases">
        <title>Novel species of genus Flectobacillus isolated from stream in China.</title>
        <authorList>
            <person name="Lu H."/>
        </authorList>
    </citation>
    <scope>NUCLEOTIDE SEQUENCE [LARGE SCALE GENOMIC DNA]</scope>
    <source>
        <strain evidence="3 4">KCTC 42575</strain>
    </source>
</reference>
<feature type="compositionally biased region" description="Low complexity" evidence="1">
    <location>
        <begin position="58"/>
        <end position="69"/>
    </location>
</feature>
<feature type="compositionally biased region" description="Gly residues" evidence="1">
    <location>
        <begin position="86"/>
        <end position="97"/>
    </location>
</feature>
<evidence type="ECO:0000313" key="4">
    <source>
        <dbReference type="Proteomes" id="UP001236507"/>
    </source>
</evidence>
<dbReference type="CDD" id="cd00118">
    <property type="entry name" value="LysM"/>
    <property type="match status" value="1"/>
</dbReference>
<name>A0ABT6YFH8_9BACT</name>
<dbReference type="InterPro" id="IPR018392">
    <property type="entry name" value="LysM"/>
</dbReference>
<dbReference type="SMART" id="SM00257">
    <property type="entry name" value="LysM"/>
    <property type="match status" value="1"/>
</dbReference>
<keyword evidence="4" id="KW-1185">Reference proteome</keyword>
<sequence length="406" mass="43667">MATYTVQPKDTLYSIAKKFNISVDQLKQFNNLYDNNISIGQTLNVSSGGGYTPSYSDPVYPSNNPVYPNTDPVYPNNSTPNYGSYSSGGGSSYSGSGSGGSTASSISSFVVRKDNKGSFNSIVISYPSSYGTDSTGTMRDNYPSPNLVNPRGVSYFGKSTFDSQRYQFEDLLPKPFYADVLHFIGKNEGCFDAVNSYDKAIFSFGFIQFTGASASGSILSKVLQRMKQNNSDAFYNSFGKFGVDVSGYGAPVVSVRGASGDAAFTTVANDLQLTGVFIAAGFEREMIRAQIQIAQEEYMNKALSDATGIGIFGQQVPLNRILFSEGGIALRVDLAVNRGLSGSLAVLQKAVTQAASSQGIYSASGLGSIDERSVVQAVINNDVEQWKKDRTQKLLNSSFSFDKYYG</sequence>
<accession>A0ABT6YFH8</accession>
<gene>
    <name evidence="3" type="ORF">QM524_24220</name>
</gene>
<dbReference type="PROSITE" id="PS51782">
    <property type="entry name" value="LYSM"/>
    <property type="match status" value="1"/>
</dbReference>